<accession>A0AAW1KHB9</accession>
<gene>
    <name evidence="2" type="ORF">QE152_g23288</name>
</gene>
<comment type="caution">
    <text evidence="2">The sequence shown here is derived from an EMBL/GenBank/DDBJ whole genome shotgun (WGS) entry which is preliminary data.</text>
</comment>
<organism evidence="2 3">
    <name type="scientific">Popillia japonica</name>
    <name type="common">Japanese beetle</name>
    <dbReference type="NCBI Taxonomy" id="7064"/>
    <lineage>
        <taxon>Eukaryota</taxon>
        <taxon>Metazoa</taxon>
        <taxon>Ecdysozoa</taxon>
        <taxon>Arthropoda</taxon>
        <taxon>Hexapoda</taxon>
        <taxon>Insecta</taxon>
        <taxon>Pterygota</taxon>
        <taxon>Neoptera</taxon>
        <taxon>Endopterygota</taxon>
        <taxon>Coleoptera</taxon>
        <taxon>Polyphaga</taxon>
        <taxon>Scarabaeiformia</taxon>
        <taxon>Scarabaeidae</taxon>
        <taxon>Rutelinae</taxon>
        <taxon>Popillia</taxon>
    </lineage>
</organism>
<evidence type="ECO:0000313" key="3">
    <source>
        <dbReference type="Proteomes" id="UP001458880"/>
    </source>
</evidence>
<evidence type="ECO:0000256" key="1">
    <source>
        <dbReference type="SAM" id="Phobius"/>
    </source>
</evidence>
<name>A0AAW1KHB9_POPJA</name>
<protein>
    <recommendedName>
        <fullName evidence="4">Gustatory receptor</fullName>
    </recommendedName>
</protein>
<feature type="transmembrane region" description="Helical" evidence="1">
    <location>
        <begin position="67"/>
        <end position="93"/>
    </location>
</feature>
<sequence length="179" mass="21060">MASFRIKKLKYLTWIMNILAVPPLERNTLFTKLYSLFVTILVIWSFYFEISGRISIKFKNAAEVSQVGIVVSTLNTVVEVLYNILITLTAILLSNSSKEELLDEIEELDAIISKHDESFAHKQRIIFKDAIFLHTFDTVLLVNDIMLFLPIEDKTYLIYYHFDEFYRYRISLSVLYMYC</sequence>
<evidence type="ECO:0000313" key="2">
    <source>
        <dbReference type="EMBL" id="KAK9718199.1"/>
    </source>
</evidence>
<keyword evidence="1" id="KW-0472">Membrane</keyword>
<evidence type="ECO:0008006" key="4">
    <source>
        <dbReference type="Google" id="ProtNLM"/>
    </source>
</evidence>
<keyword evidence="1" id="KW-1133">Transmembrane helix</keyword>
<dbReference type="EMBL" id="JASPKY010000230">
    <property type="protein sequence ID" value="KAK9718199.1"/>
    <property type="molecule type" value="Genomic_DNA"/>
</dbReference>
<dbReference type="Proteomes" id="UP001458880">
    <property type="component" value="Unassembled WGS sequence"/>
</dbReference>
<reference evidence="2 3" key="1">
    <citation type="journal article" date="2024" name="BMC Genomics">
        <title>De novo assembly and annotation of Popillia japonica's genome with initial clues to its potential as an invasive pest.</title>
        <authorList>
            <person name="Cucini C."/>
            <person name="Boschi S."/>
            <person name="Funari R."/>
            <person name="Cardaioli E."/>
            <person name="Iannotti N."/>
            <person name="Marturano G."/>
            <person name="Paoli F."/>
            <person name="Bruttini M."/>
            <person name="Carapelli A."/>
            <person name="Frati F."/>
            <person name="Nardi F."/>
        </authorList>
    </citation>
    <scope>NUCLEOTIDE SEQUENCE [LARGE SCALE GENOMIC DNA]</scope>
    <source>
        <strain evidence="2">DMR45628</strain>
    </source>
</reference>
<dbReference type="AlphaFoldDB" id="A0AAW1KHB9"/>
<feature type="transmembrane region" description="Helical" evidence="1">
    <location>
        <begin position="29"/>
        <end position="47"/>
    </location>
</feature>
<keyword evidence="1" id="KW-0812">Transmembrane</keyword>
<keyword evidence="3" id="KW-1185">Reference proteome</keyword>
<proteinExistence type="predicted"/>